<dbReference type="EMBL" id="JARQWQ010000052">
    <property type="protein sequence ID" value="KAK2556978.1"/>
    <property type="molecule type" value="Genomic_DNA"/>
</dbReference>
<sequence>MADVDGSNSDESDFQDEGENDSGSGSESNISVSTVNTEDLSDLSFSEDEDGDEQGPLVEFQKTELQRTFLTFLPPMKVFEAFVGETNRYARQCIAHELGRRWRETNVEEVRAYFGLNILFGIKKLPDTHLYWSKDAALGVPYVQKVMPRDRFDKLTQYLHINDNEKAAPRGHCDHDKLFKIRPLFEVVNSKFLEEYQPSQNLSVYEAKIAFKGQLAMKQYLPMKPVKRASQCGFYTGKKDGGTTEHGLGYRVVQDLTRHFINKNHHVFADNFLTSIPLACDLLRDNTYFCGTVRFNRHGFPSSLKPTRADVKALRKGESKFCRRGNLAPSVWKDTKLVHFLSTQSNPVGEHTVNRKQKDGTIVQIPTVPVVVDYNKNMGGVDLSDQQRQYYAVGRKSRKWWRYLLWFFIDVSIVNAHILECQADNHRSRTQLKFRLELSKILIGDFSSRSLTVAEGRFTCGHWPVATTQGRCKRCLKRKSTNFCQISCMACNKRACLDCFANHIDDDLS</sequence>
<dbReference type="PANTHER" id="PTHR46599">
    <property type="entry name" value="PIGGYBAC TRANSPOSABLE ELEMENT-DERIVED PROTEIN 4"/>
    <property type="match status" value="1"/>
</dbReference>
<feature type="region of interest" description="Disordered" evidence="1">
    <location>
        <begin position="1"/>
        <end position="54"/>
    </location>
</feature>
<dbReference type="InterPro" id="IPR029526">
    <property type="entry name" value="PGBD"/>
</dbReference>
<dbReference type="Pfam" id="PF13843">
    <property type="entry name" value="DDE_Tnp_1_7"/>
    <property type="match status" value="1"/>
</dbReference>
<proteinExistence type="predicted"/>
<dbReference type="PANTHER" id="PTHR46599:SF2">
    <property type="entry name" value="PIGGYBAC TRANSPOSABLE ELEMENT-DERIVED PROTEIN 4-LIKE"/>
    <property type="match status" value="1"/>
</dbReference>
<dbReference type="AlphaFoldDB" id="A0AAD9Q973"/>
<accession>A0AAD9Q973</accession>
<evidence type="ECO:0000256" key="1">
    <source>
        <dbReference type="SAM" id="MobiDB-lite"/>
    </source>
</evidence>
<keyword evidence="4" id="KW-1185">Reference proteome</keyword>
<dbReference type="Proteomes" id="UP001249851">
    <property type="component" value="Unassembled WGS sequence"/>
</dbReference>
<evidence type="ECO:0000259" key="2">
    <source>
        <dbReference type="Pfam" id="PF13843"/>
    </source>
</evidence>
<gene>
    <name evidence="3" type="ORF">P5673_020822</name>
</gene>
<comment type="caution">
    <text evidence="3">The sequence shown here is derived from an EMBL/GenBank/DDBJ whole genome shotgun (WGS) entry which is preliminary data.</text>
</comment>
<feature type="compositionally biased region" description="Acidic residues" evidence="1">
    <location>
        <begin position="8"/>
        <end position="20"/>
    </location>
</feature>
<feature type="compositionally biased region" description="Acidic residues" evidence="1">
    <location>
        <begin position="39"/>
        <end position="53"/>
    </location>
</feature>
<feature type="domain" description="PiggyBac transposable element-derived protein" evidence="2">
    <location>
        <begin position="67"/>
        <end position="417"/>
    </location>
</feature>
<protein>
    <submittedName>
        <fullName evidence="3">PiggyBac transposable element-derived protein 4</fullName>
    </submittedName>
</protein>
<reference evidence="3" key="1">
    <citation type="journal article" date="2023" name="G3 (Bethesda)">
        <title>Whole genome assembly and annotation of the endangered Caribbean coral Acropora cervicornis.</title>
        <authorList>
            <person name="Selwyn J.D."/>
            <person name="Vollmer S.V."/>
        </authorList>
    </citation>
    <scope>NUCLEOTIDE SEQUENCE</scope>
    <source>
        <strain evidence="3">K2</strain>
    </source>
</reference>
<organism evidence="3 4">
    <name type="scientific">Acropora cervicornis</name>
    <name type="common">Staghorn coral</name>
    <dbReference type="NCBI Taxonomy" id="6130"/>
    <lineage>
        <taxon>Eukaryota</taxon>
        <taxon>Metazoa</taxon>
        <taxon>Cnidaria</taxon>
        <taxon>Anthozoa</taxon>
        <taxon>Hexacorallia</taxon>
        <taxon>Scleractinia</taxon>
        <taxon>Astrocoeniina</taxon>
        <taxon>Acroporidae</taxon>
        <taxon>Acropora</taxon>
    </lineage>
</organism>
<evidence type="ECO:0000313" key="3">
    <source>
        <dbReference type="EMBL" id="KAK2556978.1"/>
    </source>
</evidence>
<evidence type="ECO:0000313" key="4">
    <source>
        <dbReference type="Proteomes" id="UP001249851"/>
    </source>
</evidence>
<name>A0AAD9Q973_ACRCE</name>
<reference evidence="3" key="2">
    <citation type="journal article" date="2023" name="Science">
        <title>Genomic signatures of disease resistance in endangered staghorn corals.</title>
        <authorList>
            <person name="Vollmer S.V."/>
            <person name="Selwyn J.D."/>
            <person name="Despard B.A."/>
            <person name="Roesel C.L."/>
        </authorList>
    </citation>
    <scope>NUCLEOTIDE SEQUENCE</scope>
    <source>
        <strain evidence="3">K2</strain>
    </source>
</reference>